<keyword evidence="3 5" id="KW-0418">Kinase</keyword>
<dbReference type="Pfam" id="PF01121">
    <property type="entry name" value="CoaE"/>
    <property type="match status" value="1"/>
</dbReference>
<protein>
    <recommendedName>
        <fullName evidence="3 4">Dephospho-CoA kinase</fullName>
        <ecNumber evidence="3 4">2.7.1.24</ecNumber>
    </recommendedName>
    <alternativeName>
        <fullName evidence="3">Dephosphocoenzyme A kinase</fullName>
    </alternativeName>
</protein>
<evidence type="ECO:0000256" key="4">
    <source>
        <dbReference type="NCBIfam" id="TIGR00152"/>
    </source>
</evidence>
<dbReference type="eggNOG" id="COG0237">
    <property type="taxonomic scope" value="Bacteria"/>
</dbReference>
<comment type="similarity">
    <text evidence="3">Belongs to the CoaE family.</text>
</comment>
<keyword evidence="1 3" id="KW-0547">Nucleotide-binding</keyword>
<sequence length="212" mass="23160">MYTVFLAGGIASGKSTVARELSLRGARRIDLDQLSRRVLVPGGACLREIVAAFGTDLVEGETGELDRGLLARRAFSSSEAARRLESIELPHIRAELARELARDTHPCCCVVEVPLLDRMGDVRGLADEVVCVTCPLPLRRLRARGRGMDPGDFDARAARQPTDDWLRAHSDVEFANDGDEGELLDQVALWWDAHARRGWSCGAADAMGETHA</sequence>
<dbReference type="SUPFAM" id="SSF52540">
    <property type="entry name" value="P-loop containing nucleoside triphosphate hydrolases"/>
    <property type="match status" value="1"/>
</dbReference>
<dbReference type="Gene3D" id="3.40.50.300">
    <property type="entry name" value="P-loop containing nucleotide triphosphate hydrolases"/>
    <property type="match status" value="1"/>
</dbReference>
<comment type="pathway">
    <text evidence="3">Cofactor biosynthesis; coenzyme A biosynthesis; CoA from (R)-pantothenate: step 5/5.</text>
</comment>
<dbReference type="GO" id="GO:0015937">
    <property type="term" value="P:coenzyme A biosynthetic process"/>
    <property type="evidence" value="ECO:0007669"/>
    <property type="project" value="UniProtKB-UniRule"/>
</dbReference>
<gene>
    <name evidence="3" type="primary">coaE</name>
    <name evidence="5" type="ordered locus">Olsu_1316</name>
</gene>
<comment type="function">
    <text evidence="3">Catalyzes the phosphorylation of the 3'-hydroxyl group of dephosphocoenzyme A to form coenzyme A.</text>
</comment>
<dbReference type="EC" id="2.7.1.24" evidence="3 4"/>
<proteinExistence type="inferred from homology"/>
<dbReference type="GO" id="GO:0004140">
    <property type="term" value="F:dephospho-CoA kinase activity"/>
    <property type="evidence" value="ECO:0007669"/>
    <property type="project" value="UniProtKB-UniRule"/>
</dbReference>
<dbReference type="PANTHER" id="PTHR10695:SF46">
    <property type="entry name" value="BIFUNCTIONAL COENZYME A SYNTHASE-RELATED"/>
    <property type="match status" value="1"/>
</dbReference>
<dbReference type="Proteomes" id="UP000000333">
    <property type="component" value="Chromosome"/>
</dbReference>
<dbReference type="InterPro" id="IPR027417">
    <property type="entry name" value="P-loop_NTPase"/>
</dbReference>
<dbReference type="InterPro" id="IPR001977">
    <property type="entry name" value="Depp_CoAkinase"/>
</dbReference>
<name>E1QWB8_OLSUV</name>
<dbReference type="GeneID" id="78512724"/>
<dbReference type="RefSeq" id="WP_013252173.1">
    <property type="nucleotide sequence ID" value="NC_014363.1"/>
</dbReference>
<reference evidence="5 6" key="1">
    <citation type="journal article" date="2010" name="Stand. Genomic Sci.">
        <title>Complete genome sequence of Olsenella uli type strain (VPI D76D-27C).</title>
        <authorList>
            <person name="Goker M."/>
            <person name="Held B."/>
            <person name="Lucas S."/>
            <person name="Nolan M."/>
            <person name="Yasawong M."/>
            <person name="Glavina Del Rio T."/>
            <person name="Tice H."/>
            <person name="Cheng J.F."/>
            <person name="Bruce D."/>
            <person name="Detter J.C."/>
            <person name="Tapia R."/>
            <person name="Han C."/>
            <person name="Goodwin L."/>
            <person name="Pitluck S."/>
            <person name="Liolios K."/>
            <person name="Ivanova N."/>
            <person name="Mavromatis K."/>
            <person name="Mikhailova N."/>
            <person name="Pati A."/>
            <person name="Chen A."/>
            <person name="Palaniappan K."/>
            <person name="Land M."/>
            <person name="Hauser L."/>
            <person name="Chang Y.J."/>
            <person name="Jeffries C.D."/>
            <person name="Rohde M."/>
            <person name="Sikorski J."/>
            <person name="Pukall R."/>
            <person name="Woyke T."/>
            <person name="Bristow J."/>
            <person name="Eisen J.A."/>
            <person name="Markowitz V."/>
            <person name="Hugenholtz P."/>
            <person name="Kyrpides N.C."/>
            <person name="Klenk H.P."/>
            <person name="Lapidus A."/>
        </authorList>
    </citation>
    <scope>NUCLEOTIDE SEQUENCE [LARGE SCALE GENOMIC DNA]</scope>
    <source>
        <strain evidence="6">ATCC 49627 / DSM 7084 / CIP 109912 / JCM 12494 / NCIMB 702895 / VPI D76D-27C</strain>
    </source>
</reference>
<dbReference type="PANTHER" id="PTHR10695">
    <property type="entry name" value="DEPHOSPHO-COA KINASE-RELATED"/>
    <property type="match status" value="1"/>
</dbReference>
<dbReference type="KEGG" id="ols:Olsu_1316"/>
<dbReference type="PATRIC" id="fig|633147.7.peg.213"/>
<comment type="catalytic activity">
    <reaction evidence="3">
        <text>3'-dephospho-CoA + ATP = ADP + CoA + H(+)</text>
        <dbReference type="Rhea" id="RHEA:18245"/>
        <dbReference type="ChEBI" id="CHEBI:15378"/>
        <dbReference type="ChEBI" id="CHEBI:30616"/>
        <dbReference type="ChEBI" id="CHEBI:57287"/>
        <dbReference type="ChEBI" id="CHEBI:57328"/>
        <dbReference type="ChEBI" id="CHEBI:456216"/>
        <dbReference type="EC" id="2.7.1.24"/>
    </reaction>
</comment>
<keyword evidence="2 3" id="KW-0067">ATP-binding</keyword>
<dbReference type="HOGENOM" id="CLU_057180_1_1_11"/>
<evidence type="ECO:0000256" key="1">
    <source>
        <dbReference type="ARBA" id="ARBA00022741"/>
    </source>
</evidence>
<feature type="binding site" evidence="3">
    <location>
        <begin position="11"/>
        <end position="16"/>
    </location>
    <ligand>
        <name>ATP</name>
        <dbReference type="ChEBI" id="CHEBI:30616"/>
    </ligand>
</feature>
<keyword evidence="3" id="KW-0173">Coenzyme A biosynthesis</keyword>
<dbReference type="GO" id="GO:0005524">
    <property type="term" value="F:ATP binding"/>
    <property type="evidence" value="ECO:0007669"/>
    <property type="project" value="UniProtKB-UniRule"/>
</dbReference>
<dbReference type="EMBL" id="CP002106">
    <property type="protein sequence ID" value="ADK68421.1"/>
    <property type="molecule type" value="Genomic_DNA"/>
</dbReference>
<dbReference type="NCBIfam" id="TIGR00152">
    <property type="entry name" value="dephospho-CoA kinase"/>
    <property type="match status" value="1"/>
</dbReference>
<dbReference type="PROSITE" id="PS51219">
    <property type="entry name" value="DPCK"/>
    <property type="match status" value="1"/>
</dbReference>
<keyword evidence="6" id="KW-1185">Reference proteome</keyword>
<dbReference type="CDD" id="cd02022">
    <property type="entry name" value="DPCK"/>
    <property type="match status" value="1"/>
</dbReference>
<comment type="subcellular location">
    <subcellularLocation>
        <location evidence="3">Cytoplasm</location>
    </subcellularLocation>
</comment>
<accession>E1QWB8</accession>
<evidence type="ECO:0000256" key="2">
    <source>
        <dbReference type="ARBA" id="ARBA00022840"/>
    </source>
</evidence>
<dbReference type="HAMAP" id="MF_00376">
    <property type="entry name" value="Dephospho_CoA_kinase"/>
    <property type="match status" value="1"/>
</dbReference>
<dbReference type="AlphaFoldDB" id="E1QWB8"/>
<keyword evidence="3" id="KW-0963">Cytoplasm</keyword>
<organism evidence="5 6">
    <name type="scientific">Olsenella uli (strain ATCC 49627 / DSM 7084 / CCUG 31166 / CIP 109912 / JCM 12494 / LMG 11480 / NCIMB 702895 / VPI D76D-27C)</name>
    <name type="common">Lactobacillus uli</name>
    <dbReference type="NCBI Taxonomy" id="633147"/>
    <lineage>
        <taxon>Bacteria</taxon>
        <taxon>Bacillati</taxon>
        <taxon>Actinomycetota</taxon>
        <taxon>Coriobacteriia</taxon>
        <taxon>Coriobacteriales</taxon>
        <taxon>Atopobiaceae</taxon>
        <taxon>Olsenella</taxon>
    </lineage>
</organism>
<dbReference type="OrthoDB" id="9812943at2"/>
<keyword evidence="3 5" id="KW-0808">Transferase</keyword>
<dbReference type="STRING" id="633147.Olsu_1316"/>
<dbReference type="UniPathway" id="UPA00241">
    <property type="reaction ID" value="UER00356"/>
</dbReference>
<evidence type="ECO:0000313" key="6">
    <source>
        <dbReference type="Proteomes" id="UP000000333"/>
    </source>
</evidence>
<evidence type="ECO:0000256" key="3">
    <source>
        <dbReference type="HAMAP-Rule" id="MF_00376"/>
    </source>
</evidence>
<evidence type="ECO:0000313" key="5">
    <source>
        <dbReference type="EMBL" id="ADK68421.1"/>
    </source>
</evidence>
<dbReference type="GO" id="GO:0005737">
    <property type="term" value="C:cytoplasm"/>
    <property type="evidence" value="ECO:0007669"/>
    <property type="project" value="UniProtKB-SubCell"/>
</dbReference>